<dbReference type="RefSeq" id="WP_021324974.1">
    <property type="nucleotide sequence ID" value="NZ_CAWLUD010000051.1"/>
</dbReference>
<keyword evidence="3 7" id="KW-0378">Hydrolase</keyword>
<protein>
    <recommendedName>
        <fullName evidence="5 7">S-formylglutathione hydrolase</fullName>
        <ecNumber evidence="5 7">3.1.2.12</ecNumber>
    </recommendedName>
</protein>
<dbReference type="NCBIfam" id="TIGR02821">
    <property type="entry name" value="fghA_ester_D"/>
    <property type="match status" value="1"/>
</dbReference>
<dbReference type="SUPFAM" id="SSF53474">
    <property type="entry name" value="alpha/beta-Hydrolases"/>
    <property type="match status" value="1"/>
</dbReference>
<reference evidence="8 9" key="1">
    <citation type="submission" date="2014-03" db="EMBL/GenBank/DDBJ databases">
        <title>Draft Genome of Photorhabdus temperata Meg1.</title>
        <authorList>
            <person name="Hurst S.G.IV."/>
            <person name="Morris K."/>
            <person name="Thomas K."/>
            <person name="Tisa L.S."/>
        </authorList>
    </citation>
    <scope>NUCLEOTIDE SEQUENCE [LARGE SCALE GENOMIC DNA]</scope>
    <source>
        <strain evidence="8 9">Meg1</strain>
    </source>
</reference>
<dbReference type="Gene3D" id="3.40.50.1820">
    <property type="entry name" value="alpha/beta hydrolase"/>
    <property type="match status" value="1"/>
</dbReference>
<dbReference type="EC" id="3.1.2.12" evidence="5 7"/>
<comment type="function">
    <text evidence="7">Serine hydrolase involved in the detoxification of formaldehyde.</text>
</comment>
<comment type="caution">
    <text evidence="8">The sequence shown here is derived from an EMBL/GenBank/DDBJ whole genome shotgun (WGS) entry which is preliminary data.</text>
</comment>
<evidence type="ECO:0000256" key="2">
    <source>
        <dbReference type="ARBA" id="ARBA00022487"/>
    </source>
</evidence>
<feature type="active site" description="Charge relay system" evidence="6">
    <location>
        <position position="145"/>
    </location>
</feature>
<dbReference type="Proteomes" id="UP000028002">
    <property type="component" value="Unassembled WGS sequence"/>
</dbReference>
<dbReference type="PATRIC" id="fig|1393735.3.peg.3096"/>
<evidence type="ECO:0000256" key="3">
    <source>
        <dbReference type="ARBA" id="ARBA00022801"/>
    </source>
</evidence>
<comment type="similarity">
    <text evidence="1 7">Belongs to the esterase D family.</text>
</comment>
<sequence>MERIERHACFGGWQDVYQHESAVLGCAMNFAVYLPPQAEHQKLPVLYWLSGLTCNEQNFITKAGAQRYAAEQGIILVAPDTSPRGENVADDNAYDLGQGAGFYLNATQEPWVPHYRMYDYVVSELPTLIEAHFPVTASRAISGHSMGGHGALMIALRNPDRYHSISAFSPIVAPSQVPWGEKAFRAYLGEVRDTWKAYDAIELLSNSAKPLHMLIDIGTDDPFLQEQLRPELLKNVCESTGHPYTLNLRTGYDHSYYFVASFIGEHIAYHAKALKGTCSDNQ</sequence>
<evidence type="ECO:0000256" key="6">
    <source>
        <dbReference type="PIRSR" id="PIRSR614186-1"/>
    </source>
</evidence>
<name>A0A081RUI6_PHOTE</name>
<keyword evidence="2 7" id="KW-0719">Serine esterase</keyword>
<proteinExistence type="inferred from homology"/>
<feature type="active site" description="Charge relay system" evidence="6">
    <location>
        <position position="221"/>
    </location>
</feature>
<evidence type="ECO:0000256" key="4">
    <source>
        <dbReference type="ARBA" id="ARBA00047590"/>
    </source>
</evidence>
<dbReference type="EMBL" id="JGVH01000051">
    <property type="protein sequence ID" value="KER02339.1"/>
    <property type="molecule type" value="Genomic_DNA"/>
</dbReference>
<evidence type="ECO:0000256" key="1">
    <source>
        <dbReference type="ARBA" id="ARBA00005622"/>
    </source>
</evidence>
<evidence type="ECO:0000313" key="9">
    <source>
        <dbReference type="Proteomes" id="UP000028002"/>
    </source>
</evidence>
<dbReference type="GO" id="GO:0052689">
    <property type="term" value="F:carboxylic ester hydrolase activity"/>
    <property type="evidence" value="ECO:0007669"/>
    <property type="project" value="UniProtKB-KW"/>
</dbReference>
<dbReference type="PANTHER" id="PTHR10061">
    <property type="entry name" value="S-FORMYLGLUTATHIONE HYDROLASE"/>
    <property type="match status" value="1"/>
</dbReference>
<evidence type="ECO:0000313" key="8">
    <source>
        <dbReference type="EMBL" id="KER02339.1"/>
    </source>
</evidence>
<dbReference type="PANTHER" id="PTHR10061:SF0">
    <property type="entry name" value="S-FORMYLGLUTATHIONE HYDROLASE"/>
    <property type="match status" value="1"/>
</dbReference>
<dbReference type="InterPro" id="IPR014186">
    <property type="entry name" value="S-formylglutathione_hydrol"/>
</dbReference>
<accession>A0A081RUI6</accession>
<dbReference type="GO" id="GO:0018738">
    <property type="term" value="F:S-formylglutathione hydrolase activity"/>
    <property type="evidence" value="ECO:0007669"/>
    <property type="project" value="UniProtKB-UniRule"/>
</dbReference>
<gene>
    <name evidence="8" type="ORF">MEG1DRAFT_03040</name>
</gene>
<dbReference type="InterPro" id="IPR000801">
    <property type="entry name" value="Esterase-like"/>
</dbReference>
<organism evidence="8 9">
    <name type="scientific">Photorhabdus temperata subsp. temperata Meg1</name>
    <dbReference type="NCBI Taxonomy" id="1393735"/>
    <lineage>
        <taxon>Bacteria</taxon>
        <taxon>Pseudomonadati</taxon>
        <taxon>Pseudomonadota</taxon>
        <taxon>Gammaproteobacteria</taxon>
        <taxon>Enterobacterales</taxon>
        <taxon>Morganellaceae</taxon>
        <taxon>Photorhabdus</taxon>
    </lineage>
</organism>
<dbReference type="AlphaFoldDB" id="A0A081RUI6"/>
<evidence type="ECO:0000256" key="7">
    <source>
        <dbReference type="RuleBase" id="RU363068"/>
    </source>
</evidence>
<dbReference type="Pfam" id="PF00756">
    <property type="entry name" value="Esterase"/>
    <property type="match status" value="1"/>
</dbReference>
<feature type="active site" description="Charge relay system" evidence="6">
    <location>
        <position position="254"/>
    </location>
</feature>
<dbReference type="GO" id="GO:0046294">
    <property type="term" value="P:formaldehyde catabolic process"/>
    <property type="evidence" value="ECO:0007669"/>
    <property type="project" value="InterPro"/>
</dbReference>
<dbReference type="FunFam" id="3.40.50.1820:FF:000002">
    <property type="entry name" value="S-formylglutathione hydrolase"/>
    <property type="match status" value="1"/>
</dbReference>
<comment type="catalytic activity">
    <reaction evidence="4 7">
        <text>S-formylglutathione + H2O = formate + glutathione + H(+)</text>
        <dbReference type="Rhea" id="RHEA:14961"/>
        <dbReference type="ChEBI" id="CHEBI:15377"/>
        <dbReference type="ChEBI" id="CHEBI:15378"/>
        <dbReference type="ChEBI" id="CHEBI:15740"/>
        <dbReference type="ChEBI" id="CHEBI:57688"/>
        <dbReference type="ChEBI" id="CHEBI:57925"/>
        <dbReference type="EC" id="3.1.2.12"/>
    </reaction>
</comment>
<dbReference type="InterPro" id="IPR029058">
    <property type="entry name" value="AB_hydrolase_fold"/>
</dbReference>
<dbReference type="GO" id="GO:0005829">
    <property type="term" value="C:cytosol"/>
    <property type="evidence" value="ECO:0007669"/>
    <property type="project" value="TreeGrafter"/>
</dbReference>
<evidence type="ECO:0000256" key="5">
    <source>
        <dbReference type="NCBIfam" id="TIGR02821"/>
    </source>
</evidence>